<reference evidence="2 3" key="1">
    <citation type="submission" date="2020-04" db="EMBL/GenBank/DDBJ databases">
        <authorList>
            <person name="Alioto T."/>
            <person name="Alioto T."/>
            <person name="Gomez Garrido J."/>
        </authorList>
    </citation>
    <scope>NUCLEOTIDE SEQUENCE [LARGE SCALE GENOMIC DNA]</scope>
</reference>
<dbReference type="Gene3D" id="1.25.40.20">
    <property type="entry name" value="Ankyrin repeat-containing domain"/>
    <property type="match status" value="1"/>
</dbReference>
<accession>A0A8S1CZJ4</accession>
<dbReference type="EMBL" id="CADEPI010000131">
    <property type="protein sequence ID" value="CAB3376740.1"/>
    <property type="molecule type" value="Genomic_DNA"/>
</dbReference>
<dbReference type="PROSITE" id="PS50297">
    <property type="entry name" value="ANK_REP_REGION"/>
    <property type="match status" value="1"/>
</dbReference>
<keyword evidence="1" id="KW-0040">ANK repeat</keyword>
<dbReference type="SUPFAM" id="SSF48403">
    <property type="entry name" value="Ankyrin repeat"/>
    <property type="match status" value="1"/>
</dbReference>
<dbReference type="InterPro" id="IPR036770">
    <property type="entry name" value="Ankyrin_rpt-contain_sf"/>
</dbReference>
<dbReference type="AlphaFoldDB" id="A0A8S1CZJ4"/>
<dbReference type="Proteomes" id="UP000494165">
    <property type="component" value="Unassembled WGS sequence"/>
</dbReference>
<dbReference type="Pfam" id="PF00023">
    <property type="entry name" value="Ank"/>
    <property type="match status" value="1"/>
</dbReference>
<proteinExistence type="predicted"/>
<dbReference type="OrthoDB" id="10251692at2759"/>
<dbReference type="InterPro" id="IPR002110">
    <property type="entry name" value="Ankyrin_rpt"/>
</dbReference>
<keyword evidence="3" id="KW-1185">Reference proteome</keyword>
<comment type="caution">
    <text evidence="2">The sequence shown here is derived from an EMBL/GenBank/DDBJ whole genome shotgun (WGS) entry which is preliminary data.</text>
</comment>
<sequence>MNELGLKEKTTLHLAAEYADVEMCKWLVRQGVDPLALTSKGKSVMDFASKRCKTDMKLYFKTLNVKKRRGGVLRRLFHKH</sequence>
<protein>
    <recommendedName>
        <fullName evidence="4">Ankyrin repeat domain-containing protein</fullName>
    </recommendedName>
</protein>
<gene>
    <name evidence="2" type="ORF">CLODIP_2_CD05110</name>
</gene>
<evidence type="ECO:0000313" key="2">
    <source>
        <dbReference type="EMBL" id="CAB3376740.1"/>
    </source>
</evidence>
<evidence type="ECO:0000256" key="1">
    <source>
        <dbReference type="PROSITE-ProRule" id="PRU00023"/>
    </source>
</evidence>
<evidence type="ECO:0008006" key="4">
    <source>
        <dbReference type="Google" id="ProtNLM"/>
    </source>
</evidence>
<dbReference type="PROSITE" id="PS50088">
    <property type="entry name" value="ANK_REPEAT"/>
    <property type="match status" value="1"/>
</dbReference>
<organism evidence="2 3">
    <name type="scientific">Cloeon dipterum</name>
    <dbReference type="NCBI Taxonomy" id="197152"/>
    <lineage>
        <taxon>Eukaryota</taxon>
        <taxon>Metazoa</taxon>
        <taxon>Ecdysozoa</taxon>
        <taxon>Arthropoda</taxon>
        <taxon>Hexapoda</taxon>
        <taxon>Insecta</taxon>
        <taxon>Pterygota</taxon>
        <taxon>Palaeoptera</taxon>
        <taxon>Ephemeroptera</taxon>
        <taxon>Pisciforma</taxon>
        <taxon>Baetidae</taxon>
        <taxon>Cloeon</taxon>
    </lineage>
</organism>
<evidence type="ECO:0000313" key="3">
    <source>
        <dbReference type="Proteomes" id="UP000494165"/>
    </source>
</evidence>
<feature type="repeat" description="ANK" evidence="1">
    <location>
        <begin position="7"/>
        <end position="39"/>
    </location>
</feature>
<name>A0A8S1CZJ4_9INSE</name>